<evidence type="ECO:0000256" key="1">
    <source>
        <dbReference type="SAM" id="MobiDB-lite"/>
    </source>
</evidence>
<feature type="compositionally biased region" description="Acidic residues" evidence="1">
    <location>
        <begin position="250"/>
        <end position="264"/>
    </location>
</feature>
<dbReference type="Proteomes" id="UP000039046">
    <property type="component" value="Unassembled WGS sequence"/>
</dbReference>
<dbReference type="EMBL" id="CDHN01000001">
    <property type="protein sequence ID" value="CEJ81546.1"/>
    <property type="molecule type" value="Genomic_DNA"/>
</dbReference>
<evidence type="ECO:0000313" key="2">
    <source>
        <dbReference type="EMBL" id="CEJ81546.1"/>
    </source>
</evidence>
<gene>
    <name evidence="2" type="ORF">VHEMI01667</name>
</gene>
<evidence type="ECO:0000313" key="3">
    <source>
        <dbReference type="Proteomes" id="UP000039046"/>
    </source>
</evidence>
<dbReference type="AlphaFoldDB" id="A0A0A1STP6"/>
<keyword evidence="3" id="KW-1185">Reference proteome</keyword>
<dbReference type="HOGENOM" id="CLU_1054432_0_0_1"/>
<organism evidence="2 3">
    <name type="scientific">[Torrubiella] hemipterigena</name>
    <dbReference type="NCBI Taxonomy" id="1531966"/>
    <lineage>
        <taxon>Eukaryota</taxon>
        <taxon>Fungi</taxon>
        <taxon>Dikarya</taxon>
        <taxon>Ascomycota</taxon>
        <taxon>Pezizomycotina</taxon>
        <taxon>Sordariomycetes</taxon>
        <taxon>Hypocreomycetidae</taxon>
        <taxon>Hypocreales</taxon>
        <taxon>Clavicipitaceae</taxon>
        <taxon>Clavicipitaceae incertae sedis</taxon>
        <taxon>'Torrubiella' clade</taxon>
    </lineage>
</organism>
<proteinExistence type="predicted"/>
<sequence>MDHLRPTLSSLRRLTIADDSFHLEQFEYLRSWLSLCSKLQTFLWIGIGEGHGIKQTDEIMHTLEPLGETLLKLDLNIHTPVLDYCEAGNFDPFKRLEALIIPSTMLCDCPKEPTWEHSVDCSTSLARLLPVTVKRLTVITQGPSCQGSGHAIHLGYEYKLRTDLQLKRLRMAADTWWNEYDEDDGSEVERRCSTDDMAMAGLQVKDAFALNRVKEQMTCYYSPIRYEGWRWCLTDSDDEVEAHAYTNSTVDEDSERSDESDAEV</sequence>
<reference evidence="2 3" key="1">
    <citation type="journal article" date="2015" name="Genome Announc.">
        <title>Draft Genome Sequence and Gene Annotation of the Entomopathogenic Fungus Verticillium hemipterigenum.</title>
        <authorList>
            <person name="Horn F."/>
            <person name="Habel A."/>
            <person name="Scharf D.H."/>
            <person name="Dworschak J."/>
            <person name="Brakhage A.A."/>
            <person name="Guthke R."/>
            <person name="Hertweck C."/>
            <person name="Linde J."/>
        </authorList>
    </citation>
    <scope>NUCLEOTIDE SEQUENCE [LARGE SCALE GENOMIC DNA]</scope>
</reference>
<feature type="region of interest" description="Disordered" evidence="1">
    <location>
        <begin position="243"/>
        <end position="264"/>
    </location>
</feature>
<name>A0A0A1STP6_9HYPO</name>
<accession>A0A0A1STP6</accession>
<protein>
    <submittedName>
        <fullName evidence="2">Uncharacterized protein</fullName>
    </submittedName>
</protein>